<evidence type="ECO:0000259" key="6">
    <source>
        <dbReference type="Pfam" id="PF13178"/>
    </source>
</evidence>
<evidence type="ECO:0000313" key="9">
    <source>
        <dbReference type="Proteomes" id="UP000515151"/>
    </source>
</evidence>
<dbReference type="Pfam" id="PF00612">
    <property type="entry name" value="IQ"/>
    <property type="match status" value="2"/>
</dbReference>
<dbReference type="GO" id="GO:0005516">
    <property type="term" value="F:calmodulin binding"/>
    <property type="evidence" value="ECO:0007669"/>
    <property type="project" value="UniProtKB-KW"/>
</dbReference>
<sequence length="470" mass="52091">MGKASRWFRGLLGLKKSDSPSPPPKHPPPPHPHPHREKRRWSFVKSHRDRDSQSHRSNYRDRELEPPAQHHPDAVDPERHAIAVAAATAAVAEAAVAAAQAAAAVVRLTSSGRCSAPYGGGAGDREVWAALKIQSAFRGYLARQALRALKGVVKIQALVRGHIERKKNVKMARQMQAVLRVQARARAERGQISESSQSSSKSSHFHNPGPTTPEKSECSARVKSTKHDQSPILRRNGSKSSGNISYQDRLHLGRDRSEWRVNEGLCDLQRVSSTRNHLPEEEYGDKILEVDTIKPLYTPKRKNHFTAHQQMEPNRSASSGEVQSQTPLKFTDEIEESPFCTANNSPQFYSASSRGGSSRRSPFTPSKSDGSRSFLSGYSDHPNYMAYTESSRAKARSMSAPKQRPQFEKSSSMKRYSLYGSGESRSASQKLSSSLQASFMSKPYPGSGRLDKLGMPVVRGRDGLGYRYYG</sequence>
<comment type="similarity">
    <text evidence="2">Belongs to the IQD family.</text>
</comment>
<feature type="region of interest" description="Disordered" evidence="5">
    <location>
        <begin position="339"/>
        <end position="377"/>
    </location>
</feature>
<evidence type="ECO:0000256" key="2">
    <source>
        <dbReference type="ARBA" id="ARBA00024341"/>
    </source>
</evidence>
<dbReference type="PROSITE" id="PS50096">
    <property type="entry name" value="IQ"/>
    <property type="match status" value="2"/>
</dbReference>
<evidence type="ECO:0000256" key="3">
    <source>
        <dbReference type="ARBA" id="ARBA00024378"/>
    </source>
</evidence>
<dbReference type="CDD" id="cd23767">
    <property type="entry name" value="IQCD"/>
    <property type="match status" value="1"/>
</dbReference>
<accession>A0A218VVN4</accession>
<feature type="region of interest" description="Disordered" evidence="5">
    <location>
        <begin position="186"/>
        <end position="245"/>
    </location>
</feature>
<feature type="compositionally biased region" description="Low complexity" evidence="5">
    <location>
        <begin position="193"/>
        <end position="202"/>
    </location>
</feature>
<dbReference type="OrthoDB" id="1686972at2759"/>
<dbReference type="SMART" id="SM00015">
    <property type="entry name" value="IQ"/>
    <property type="match status" value="2"/>
</dbReference>
<dbReference type="Proteomes" id="UP000197138">
    <property type="component" value="Unassembled WGS sequence"/>
</dbReference>
<feature type="region of interest" description="Disordered" evidence="5">
    <location>
        <begin position="1"/>
        <end position="74"/>
    </location>
</feature>
<comment type="function">
    <text evidence="4">May be involved in cooperative interactions with calmodulins or calmodulin-like proteins. Recruits calmodulin proteins to microtubules, thus being a potential scaffold in cellular signaling and trafficking. May associate with nucleic acids and regulate gene expression at the transcriptional or post-transcriptional level.</text>
</comment>
<dbReference type="RefSeq" id="XP_031390978.1">
    <property type="nucleotide sequence ID" value="XM_031535118.1"/>
</dbReference>
<protein>
    <submittedName>
        <fullName evidence="10">Protein IQ-DOMAIN 14</fullName>
    </submittedName>
</protein>
<evidence type="ECO:0000256" key="4">
    <source>
        <dbReference type="ARBA" id="ARBA00045534"/>
    </source>
</evidence>
<dbReference type="AlphaFoldDB" id="A0A218VVN4"/>
<dbReference type="GeneID" id="116203414"/>
<feature type="domain" description="DUF4005" evidence="6">
    <location>
        <begin position="345"/>
        <end position="423"/>
    </location>
</feature>
<reference evidence="8" key="1">
    <citation type="journal article" date="2017" name="Plant J.">
        <title>The pomegranate (Punica granatum L.) genome and the genomics of punicalagin biosynthesis.</title>
        <authorList>
            <person name="Qin G."/>
            <person name="Xu C."/>
            <person name="Ming R."/>
            <person name="Tang H."/>
            <person name="Guyot R."/>
            <person name="Kramer E.M."/>
            <person name="Hu Y."/>
            <person name="Yi X."/>
            <person name="Qi Y."/>
            <person name="Xu X."/>
            <person name="Gao Z."/>
            <person name="Pan H."/>
            <person name="Jian J."/>
            <person name="Tian Y."/>
            <person name="Yue Z."/>
            <person name="Xu Y."/>
        </authorList>
    </citation>
    <scope>NUCLEOTIDE SEQUENCE [LARGE SCALE GENOMIC DNA]</scope>
    <source>
        <strain evidence="8">cv. Dabenzi</strain>
    </source>
</reference>
<feature type="compositionally biased region" description="Pro residues" evidence="5">
    <location>
        <begin position="20"/>
        <end position="31"/>
    </location>
</feature>
<reference evidence="10" key="4">
    <citation type="submission" date="2025-04" db="UniProtKB">
        <authorList>
            <consortium name="RefSeq"/>
        </authorList>
    </citation>
    <scope>IDENTIFICATION</scope>
    <source>
        <tissue evidence="10">Leaf</tissue>
    </source>
</reference>
<feature type="region of interest" description="Disordered" evidence="5">
    <location>
        <begin position="389"/>
        <end position="414"/>
    </location>
</feature>
<dbReference type="Proteomes" id="UP000515151">
    <property type="component" value="Chromosome 4"/>
</dbReference>
<dbReference type="InterPro" id="IPR025064">
    <property type="entry name" value="DUF4005"/>
</dbReference>
<dbReference type="InterPro" id="IPR027417">
    <property type="entry name" value="P-loop_NTPase"/>
</dbReference>
<gene>
    <name evidence="10" type="primary">LOC116203414</name>
    <name evidence="7" type="ORF">CDL15_Pgr006188</name>
</gene>
<evidence type="ECO:0000256" key="1">
    <source>
        <dbReference type="ARBA" id="ARBA00022860"/>
    </source>
</evidence>
<feature type="compositionally biased region" description="Basic residues" evidence="5">
    <location>
        <begin position="32"/>
        <end position="45"/>
    </location>
</feature>
<dbReference type="EMBL" id="MTKT01005826">
    <property type="protein sequence ID" value="OWM63962.1"/>
    <property type="molecule type" value="Genomic_DNA"/>
</dbReference>
<dbReference type="Gene3D" id="1.20.5.190">
    <property type="match status" value="1"/>
</dbReference>
<evidence type="ECO:0000313" key="10">
    <source>
        <dbReference type="RefSeq" id="XP_031390978.1"/>
    </source>
</evidence>
<dbReference type="Pfam" id="PF13178">
    <property type="entry name" value="DUF4005"/>
    <property type="match status" value="1"/>
</dbReference>
<reference evidence="7" key="2">
    <citation type="submission" date="2017-06" db="EMBL/GenBank/DDBJ databases">
        <title>The pomegranate genome and the genomics of punicalagin biosynthesis.</title>
        <authorList>
            <person name="Xu C."/>
        </authorList>
    </citation>
    <scope>NUCLEOTIDE SEQUENCE [LARGE SCALE GENOMIC DNA]</scope>
    <source>
        <tissue evidence="7">Fresh leaf</tissue>
    </source>
</reference>
<dbReference type="SUPFAM" id="SSF52540">
    <property type="entry name" value="P-loop containing nucleoside triphosphate hydrolases"/>
    <property type="match status" value="1"/>
</dbReference>
<comment type="subunit">
    <text evidence="3">Binds to multiple calmodulin (CaM) in the presence of Ca(2+) and CaM-like proteins.</text>
</comment>
<proteinExistence type="inferred from homology"/>
<feature type="compositionally biased region" description="Polar residues" evidence="5">
    <location>
        <begin position="340"/>
        <end position="349"/>
    </location>
</feature>
<name>A0A218VVN4_PUNGR</name>
<evidence type="ECO:0000313" key="8">
    <source>
        <dbReference type="Proteomes" id="UP000197138"/>
    </source>
</evidence>
<evidence type="ECO:0000256" key="5">
    <source>
        <dbReference type="SAM" id="MobiDB-lite"/>
    </source>
</evidence>
<dbReference type="InterPro" id="IPR000048">
    <property type="entry name" value="IQ_motif_EF-hand-BS"/>
</dbReference>
<dbReference type="PANTHER" id="PTHR32295:SF11">
    <property type="entry name" value="PROTEIN IQ-DOMAIN 22"/>
    <property type="match status" value="1"/>
</dbReference>
<organism evidence="7 8">
    <name type="scientific">Punica granatum</name>
    <name type="common">Pomegranate</name>
    <dbReference type="NCBI Taxonomy" id="22663"/>
    <lineage>
        <taxon>Eukaryota</taxon>
        <taxon>Viridiplantae</taxon>
        <taxon>Streptophyta</taxon>
        <taxon>Embryophyta</taxon>
        <taxon>Tracheophyta</taxon>
        <taxon>Spermatophyta</taxon>
        <taxon>Magnoliopsida</taxon>
        <taxon>eudicotyledons</taxon>
        <taxon>Gunneridae</taxon>
        <taxon>Pentapetalae</taxon>
        <taxon>rosids</taxon>
        <taxon>malvids</taxon>
        <taxon>Myrtales</taxon>
        <taxon>Lythraceae</taxon>
        <taxon>Punica</taxon>
    </lineage>
</organism>
<keyword evidence="1" id="KW-0112">Calmodulin-binding</keyword>
<feature type="compositionally biased region" description="Basic and acidic residues" evidence="5">
    <location>
        <begin position="214"/>
        <end position="229"/>
    </location>
</feature>
<feature type="compositionally biased region" description="Low complexity" evidence="5">
    <location>
        <begin position="350"/>
        <end position="361"/>
    </location>
</feature>
<evidence type="ECO:0000313" key="7">
    <source>
        <dbReference type="EMBL" id="OWM63962.1"/>
    </source>
</evidence>
<dbReference type="PANTHER" id="PTHR32295">
    <property type="entry name" value="IQ-DOMAIN 5-RELATED"/>
    <property type="match status" value="1"/>
</dbReference>
<feature type="compositionally biased region" description="Polar residues" evidence="5">
    <location>
        <begin position="363"/>
        <end position="376"/>
    </location>
</feature>
<reference evidence="9" key="3">
    <citation type="journal article" date="2020" name="Plant Biotechnol. J.">
        <title>The pomegranate (Punica granatum L.) draft genome dissects genetic divergence between soft- and hard-seeded cultivars.</title>
        <authorList>
            <person name="Luo X."/>
            <person name="Li H."/>
            <person name="Wu Z."/>
            <person name="Yao W."/>
            <person name="Zhao P."/>
            <person name="Cao D."/>
            <person name="Yu H."/>
            <person name="Li K."/>
            <person name="Poudel K."/>
            <person name="Zhao D."/>
            <person name="Zhang F."/>
            <person name="Xia X."/>
            <person name="Chen L."/>
            <person name="Wang Q."/>
            <person name="Jing D."/>
            <person name="Cao S."/>
        </authorList>
    </citation>
    <scope>NUCLEOTIDE SEQUENCE [LARGE SCALE GENOMIC DNA]</scope>
</reference>
<feature type="compositionally biased region" description="Basic and acidic residues" evidence="5">
    <location>
        <begin position="46"/>
        <end position="74"/>
    </location>
</feature>
<keyword evidence="9" id="KW-1185">Reference proteome</keyword>